<dbReference type="RefSeq" id="WP_390321754.1">
    <property type="nucleotide sequence ID" value="NZ_JBHRTP010000018.1"/>
</dbReference>
<keyword evidence="2" id="KW-1185">Reference proteome</keyword>
<gene>
    <name evidence="1" type="ORF">ACFOFO_06365</name>
</gene>
<evidence type="ECO:0000313" key="2">
    <source>
        <dbReference type="Proteomes" id="UP001595530"/>
    </source>
</evidence>
<dbReference type="EMBL" id="JBHRTP010000018">
    <property type="protein sequence ID" value="MFC3107585.1"/>
    <property type="molecule type" value="Genomic_DNA"/>
</dbReference>
<protein>
    <submittedName>
        <fullName evidence="1">DUF3563 family protein</fullName>
    </submittedName>
</protein>
<comment type="caution">
    <text evidence="1">The sequence shown here is derived from an EMBL/GenBank/DDBJ whole genome shotgun (WGS) entry which is preliminary data.</text>
</comment>
<reference evidence="2" key="1">
    <citation type="journal article" date="2019" name="Int. J. Syst. Evol. Microbiol.">
        <title>The Global Catalogue of Microorganisms (GCM) 10K type strain sequencing project: providing services to taxonomists for standard genome sequencing and annotation.</title>
        <authorList>
            <consortium name="The Broad Institute Genomics Platform"/>
            <consortium name="The Broad Institute Genome Sequencing Center for Infectious Disease"/>
            <person name="Wu L."/>
            <person name="Ma J."/>
        </authorList>
    </citation>
    <scope>NUCLEOTIDE SEQUENCE [LARGE SCALE GENOMIC DNA]</scope>
    <source>
        <strain evidence="2">KCTC 42986</strain>
    </source>
</reference>
<dbReference type="InterPro" id="IPR021946">
    <property type="entry name" value="DUF3563"/>
</dbReference>
<dbReference type="Pfam" id="PF12086">
    <property type="entry name" value="DUF3563"/>
    <property type="match status" value="1"/>
</dbReference>
<accession>A0ABV7EY63</accession>
<sequence length="124" mass="14180">MFRFPFTAHSQNSVQVANATGGSKDGTVGLFATLWMFFKPLVVVKTQRPELRDITADELTEQPASSGPFVSFFKQLVKSSERREAERQEAYFAESVDIYDLEYRMRALDRKNQTKPTWLVIPPS</sequence>
<name>A0ABV7EY63_9BURK</name>
<proteinExistence type="predicted"/>
<dbReference type="Proteomes" id="UP001595530">
    <property type="component" value="Unassembled WGS sequence"/>
</dbReference>
<organism evidence="1 2">
    <name type="scientific">Undibacterium arcticum</name>
    <dbReference type="NCBI Taxonomy" id="1762892"/>
    <lineage>
        <taxon>Bacteria</taxon>
        <taxon>Pseudomonadati</taxon>
        <taxon>Pseudomonadota</taxon>
        <taxon>Betaproteobacteria</taxon>
        <taxon>Burkholderiales</taxon>
        <taxon>Oxalobacteraceae</taxon>
        <taxon>Undibacterium</taxon>
    </lineage>
</organism>
<evidence type="ECO:0000313" key="1">
    <source>
        <dbReference type="EMBL" id="MFC3107585.1"/>
    </source>
</evidence>